<reference evidence="2" key="1">
    <citation type="submission" date="2021-11" db="EMBL/GenBank/DDBJ databases">
        <title>Cultivation dependent microbiological survey of springs from the worlds oldest radium mine currently devoted to the extraction of radon-saturated water.</title>
        <authorList>
            <person name="Kapinusova G."/>
            <person name="Smrhova T."/>
            <person name="Strejcek M."/>
            <person name="Suman J."/>
            <person name="Jani K."/>
            <person name="Pajer P."/>
            <person name="Uhlik O."/>
        </authorList>
    </citation>
    <scope>NUCLEOTIDE SEQUENCE [LARGE SCALE GENOMIC DNA]</scope>
    <source>
        <strain evidence="2">J379</strain>
    </source>
</reference>
<name>A0ABY5PHZ8_9ACTN</name>
<organism evidence="1 2">
    <name type="scientific">Svornostia abyssi</name>
    <dbReference type="NCBI Taxonomy" id="2898438"/>
    <lineage>
        <taxon>Bacteria</taxon>
        <taxon>Bacillati</taxon>
        <taxon>Actinomycetota</taxon>
        <taxon>Thermoleophilia</taxon>
        <taxon>Solirubrobacterales</taxon>
        <taxon>Baekduiaceae</taxon>
        <taxon>Svornostia</taxon>
    </lineage>
</organism>
<evidence type="ECO:0000313" key="1">
    <source>
        <dbReference type="EMBL" id="UUY04299.1"/>
    </source>
</evidence>
<keyword evidence="2" id="KW-1185">Reference proteome</keyword>
<sequence>MAIVKSTLAGGADAELRWSGLGPAVVHPIYVPDGRGGRTRLATSLIVGTGHERGVVHGFQVHLGSDDAEFFLASVADIATFEIDESGYSYLGLRHPVVVASTYVFSDREDESFWGVNIDLDAKDRPLGVEFTPRSAVPPALLG</sequence>
<evidence type="ECO:0000313" key="2">
    <source>
        <dbReference type="Proteomes" id="UP001058860"/>
    </source>
</evidence>
<gene>
    <name evidence="1" type="ORF">LRS13_01845</name>
</gene>
<proteinExistence type="predicted"/>
<dbReference type="Proteomes" id="UP001058860">
    <property type="component" value="Chromosome"/>
</dbReference>
<dbReference type="RefSeq" id="WP_353864785.1">
    <property type="nucleotide sequence ID" value="NZ_CP088295.1"/>
</dbReference>
<protein>
    <submittedName>
        <fullName evidence="1">Uncharacterized protein</fullName>
    </submittedName>
</protein>
<dbReference type="EMBL" id="CP088295">
    <property type="protein sequence ID" value="UUY04299.1"/>
    <property type="molecule type" value="Genomic_DNA"/>
</dbReference>
<accession>A0ABY5PHZ8</accession>